<comment type="catalytic activity">
    <reaction evidence="14">
        <text>GTP = 3',5'-cyclic GMP + diphosphate</text>
        <dbReference type="Rhea" id="RHEA:13665"/>
        <dbReference type="ChEBI" id="CHEBI:33019"/>
        <dbReference type="ChEBI" id="CHEBI:37565"/>
        <dbReference type="ChEBI" id="CHEBI:57746"/>
        <dbReference type="EC" id="4.6.1.2"/>
    </reaction>
</comment>
<dbReference type="InterPro" id="IPR001828">
    <property type="entry name" value="ANF_lig-bd_rcpt"/>
</dbReference>
<feature type="coiled-coil region" evidence="15">
    <location>
        <begin position="567"/>
        <end position="594"/>
    </location>
</feature>
<evidence type="ECO:0000256" key="15">
    <source>
        <dbReference type="SAM" id="Coils"/>
    </source>
</evidence>
<comment type="caution">
    <text evidence="19">The sequence shown here is derived from an EMBL/GenBank/DDBJ whole genome shotgun (WGS) entry which is preliminary data.</text>
</comment>
<dbReference type="SMART" id="SM00219">
    <property type="entry name" value="TyrKc"/>
    <property type="match status" value="1"/>
</dbReference>
<accession>A0AA89C081</accession>
<evidence type="ECO:0000256" key="14">
    <source>
        <dbReference type="RuleBase" id="RU003431"/>
    </source>
</evidence>
<dbReference type="GO" id="GO:0007168">
    <property type="term" value="P:receptor guanylyl cyclase signaling pathway"/>
    <property type="evidence" value="ECO:0007669"/>
    <property type="project" value="TreeGrafter"/>
</dbReference>
<dbReference type="SUPFAM" id="SSF55073">
    <property type="entry name" value="Nucleotide cyclase"/>
    <property type="match status" value="1"/>
</dbReference>
<evidence type="ECO:0000256" key="12">
    <source>
        <dbReference type="ARBA" id="ARBA00023293"/>
    </source>
</evidence>
<dbReference type="AlphaFoldDB" id="A0AA89C081"/>
<name>A0AA89C081_PINIB</name>
<keyword evidence="20" id="KW-1185">Reference proteome</keyword>
<dbReference type="PROSITE" id="PS00452">
    <property type="entry name" value="GUANYLATE_CYCLASE_1"/>
    <property type="match status" value="1"/>
</dbReference>
<dbReference type="GO" id="GO:0005886">
    <property type="term" value="C:plasma membrane"/>
    <property type="evidence" value="ECO:0007669"/>
    <property type="project" value="TreeGrafter"/>
</dbReference>
<dbReference type="InterPro" id="IPR011009">
    <property type="entry name" value="Kinase-like_dom_sf"/>
</dbReference>
<dbReference type="Gene3D" id="1.10.510.10">
    <property type="entry name" value="Transferase(Phosphotransferase) domain 1"/>
    <property type="match status" value="1"/>
</dbReference>
<dbReference type="Gene3D" id="3.40.50.2300">
    <property type="match status" value="2"/>
</dbReference>
<evidence type="ECO:0000256" key="11">
    <source>
        <dbReference type="ARBA" id="ARBA00023239"/>
    </source>
</evidence>
<keyword evidence="4" id="KW-0732">Signal</keyword>
<keyword evidence="10" id="KW-0325">Glycoprotein</keyword>
<dbReference type="Pfam" id="PF07714">
    <property type="entry name" value="PK_Tyr_Ser-Thr"/>
    <property type="match status" value="1"/>
</dbReference>
<organism evidence="19 20">
    <name type="scientific">Pinctada imbricata</name>
    <name type="common">Atlantic pearl-oyster</name>
    <name type="synonym">Pinctada martensii</name>
    <dbReference type="NCBI Taxonomy" id="66713"/>
    <lineage>
        <taxon>Eukaryota</taxon>
        <taxon>Metazoa</taxon>
        <taxon>Spiralia</taxon>
        <taxon>Lophotrochozoa</taxon>
        <taxon>Mollusca</taxon>
        <taxon>Bivalvia</taxon>
        <taxon>Autobranchia</taxon>
        <taxon>Pteriomorphia</taxon>
        <taxon>Pterioida</taxon>
        <taxon>Pterioidea</taxon>
        <taxon>Pteriidae</taxon>
        <taxon>Pinctada</taxon>
    </lineage>
</organism>
<dbReference type="GO" id="GO:0005525">
    <property type="term" value="F:GTP binding"/>
    <property type="evidence" value="ECO:0007669"/>
    <property type="project" value="UniProtKB-KW"/>
</dbReference>
<evidence type="ECO:0000256" key="4">
    <source>
        <dbReference type="ARBA" id="ARBA00022729"/>
    </source>
</evidence>
<evidence type="ECO:0000256" key="2">
    <source>
        <dbReference type="ARBA" id="ARBA00012202"/>
    </source>
</evidence>
<dbReference type="CDD" id="cd07302">
    <property type="entry name" value="CHD"/>
    <property type="match status" value="1"/>
</dbReference>
<evidence type="ECO:0000256" key="13">
    <source>
        <dbReference type="RuleBase" id="RU000405"/>
    </source>
</evidence>
<evidence type="ECO:0000256" key="16">
    <source>
        <dbReference type="SAM" id="MobiDB-lite"/>
    </source>
</evidence>
<keyword evidence="11 13" id="KW-0456">Lyase</keyword>
<dbReference type="GO" id="GO:0004713">
    <property type="term" value="F:protein tyrosine kinase activity"/>
    <property type="evidence" value="ECO:0007669"/>
    <property type="project" value="InterPro"/>
</dbReference>
<dbReference type="InterPro" id="IPR050401">
    <property type="entry name" value="Cyclic_nucleotide_synthase"/>
</dbReference>
<keyword evidence="5" id="KW-0547">Nucleotide-binding</keyword>
<dbReference type="InterPro" id="IPR018297">
    <property type="entry name" value="A/G_cyclase_CS"/>
</dbReference>
<dbReference type="EC" id="4.6.1.2" evidence="2 14"/>
<dbReference type="Pfam" id="PF00211">
    <property type="entry name" value="Guanylate_cyc"/>
    <property type="match status" value="1"/>
</dbReference>
<keyword evidence="3" id="KW-0812">Transmembrane</keyword>
<gene>
    <name evidence="19" type="ORF">FSP39_000087</name>
</gene>
<dbReference type="Proteomes" id="UP001186944">
    <property type="component" value="Unassembled WGS sequence"/>
</dbReference>
<dbReference type="GO" id="GO:0005524">
    <property type="term" value="F:ATP binding"/>
    <property type="evidence" value="ECO:0007669"/>
    <property type="project" value="InterPro"/>
</dbReference>
<dbReference type="InterPro" id="IPR001054">
    <property type="entry name" value="A/G_cyclase"/>
</dbReference>
<proteinExistence type="inferred from homology"/>
<dbReference type="PROSITE" id="PS50011">
    <property type="entry name" value="PROTEIN_KINASE_DOM"/>
    <property type="match status" value="1"/>
</dbReference>
<dbReference type="GO" id="GO:0004016">
    <property type="term" value="F:adenylate cyclase activity"/>
    <property type="evidence" value="ECO:0007669"/>
    <property type="project" value="TreeGrafter"/>
</dbReference>
<evidence type="ECO:0000256" key="6">
    <source>
        <dbReference type="ARBA" id="ARBA00022989"/>
    </source>
</evidence>
<evidence type="ECO:0000259" key="18">
    <source>
        <dbReference type="PROSITE" id="PS50125"/>
    </source>
</evidence>
<keyword evidence="12 14" id="KW-0141">cGMP biosynthesis</keyword>
<dbReference type="InterPro" id="IPR020635">
    <property type="entry name" value="Tyr_kinase_cat_dom"/>
</dbReference>
<evidence type="ECO:0000256" key="8">
    <source>
        <dbReference type="ARBA" id="ARBA00023136"/>
    </source>
</evidence>
<dbReference type="PROSITE" id="PS50125">
    <property type="entry name" value="GUANYLATE_CYCLASE_2"/>
    <property type="match status" value="1"/>
</dbReference>
<protein>
    <recommendedName>
        <fullName evidence="2 14">Guanylate cyclase</fullName>
        <ecNumber evidence="2 14">4.6.1.2</ecNumber>
    </recommendedName>
</protein>
<reference evidence="19" key="1">
    <citation type="submission" date="2019-08" db="EMBL/GenBank/DDBJ databases">
        <title>The improved chromosome-level genome for the pearl oyster Pinctada fucata martensii using PacBio sequencing and Hi-C.</title>
        <authorList>
            <person name="Zheng Z."/>
        </authorList>
    </citation>
    <scope>NUCLEOTIDE SEQUENCE</scope>
    <source>
        <strain evidence="19">ZZ-2019</strain>
        <tissue evidence="19">Adductor muscle</tissue>
    </source>
</reference>
<dbReference type="FunFam" id="3.30.70.1230:FF:000004">
    <property type="entry name" value="Guanylate cyclase"/>
    <property type="match status" value="1"/>
</dbReference>
<evidence type="ECO:0000313" key="20">
    <source>
        <dbReference type="Proteomes" id="UP001186944"/>
    </source>
</evidence>
<feature type="domain" description="Guanylate cyclase" evidence="18">
    <location>
        <begin position="637"/>
        <end position="767"/>
    </location>
</feature>
<evidence type="ECO:0000259" key="17">
    <source>
        <dbReference type="PROSITE" id="PS50011"/>
    </source>
</evidence>
<sequence length="858" mass="97501">MTNDDFPVDLRRIGPAVDMAIEDSNNTFSVEFDKHVSNYSVFCHKAKYLALGFLADLYYRENVSAFVGPACSDAVKSAGRLAEYLRVPMVSGLGDLALRQQYPIDDMYNTTTVLSYNIEKLSVSLVSILKHYQWRHTAILYDVDEVFFERIGANLVLDFRSDPYFERPFDIPYRRDTADLQKLLEDASRHARVFIILAQAKQFRMIMWLAYTLGMAEGDYVFITFELFPSDWWGRYKEFTSETIYNDAEKNYGVKKAYRSVLLLNLMQQAGPVFEKFKQELKDRAIRDYGYTYQEDELDNYFIRAFYESVIYLAVAYNKTLEEGSDVNDGYSVARKLWNNSFEVPALNETVAIDEYGNRIADIDVVYLDDPETTVPTFKTDYAVSLSSENRTQIFAVVGTYNGNLVAVKKLMLNHVELNKHNLMELNQMLLLRHNNVAAFVGACVDPGHISVLMEYCPRGSLEDILENDSIELDWTFKYSLINDVISVSKSQKQLHTIIYNTGMTYIHSSDLKYHGRLKSSSCVVDGRFLLKIRGYGPKSMLSAENQAVSKASLNHNSEQFQNSFYLAKNNNIMDNLIRRMEQYANNLESVVEERTKAYIEEKRRAETLLYRMLPKSVAESLQNGKDIDPEVFESVTIYFSDIVGFTALAAQSSPLEVVTLLNDLYTCFDATINNFDVYKVETIGDSYMVASGLPKRNGTLHAKHIADMALAILKEVFAFKIRHLPEENLKVRIGLHSGTVVAGVVGLTMPRYCLFGDTVNTASRMESSGEGLQNRDKTGTKAIKKKPPPHKKATPDIGVRPGAQEESASPACMQHTSLQFGRCVTSGYFHFGRYMYGRMVQMVYDRISTTILDNGTS</sequence>
<evidence type="ECO:0000256" key="1">
    <source>
        <dbReference type="ARBA" id="ARBA00004479"/>
    </source>
</evidence>
<dbReference type="InterPro" id="IPR029787">
    <property type="entry name" value="Nucleotide_cyclase"/>
</dbReference>
<keyword evidence="15" id="KW-0175">Coiled coil</keyword>
<evidence type="ECO:0000256" key="7">
    <source>
        <dbReference type="ARBA" id="ARBA00023134"/>
    </source>
</evidence>
<dbReference type="SUPFAM" id="SSF53822">
    <property type="entry name" value="Periplasmic binding protein-like I"/>
    <property type="match status" value="1"/>
</dbReference>
<feature type="domain" description="Protein kinase" evidence="17">
    <location>
        <begin position="380"/>
        <end position="740"/>
    </location>
</feature>
<dbReference type="SUPFAM" id="SSF56112">
    <property type="entry name" value="Protein kinase-like (PK-like)"/>
    <property type="match status" value="1"/>
</dbReference>
<keyword evidence="6" id="KW-1133">Transmembrane helix</keyword>
<dbReference type="InterPro" id="IPR028082">
    <property type="entry name" value="Peripla_BP_I"/>
</dbReference>
<dbReference type="InterPro" id="IPR000719">
    <property type="entry name" value="Prot_kinase_dom"/>
</dbReference>
<feature type="region of interest" description="Disordered" evidence="16">
    <location>
        <begin position="766"/>
        <end position="811"/>
    </location>
</feature>
<dbReference type="GO" id="GO:0016941">
    <property type="term" value="F:natriuretic peptide receptor activity"/>
    <property type="evidence" value="ECO:0007669"/>
    <property type="project" value="TreeGrafter"/>
</dbReference>
<keyword evidence="9" id="KW-0675">Receptor</keyword>
<dbReference type="CDD" id="cd06352">
    <property type="entry name" value="PBP1_NPR_GC-like"/>
    <property type="match status" value="1"/>
</dbReference>
<evidence type="ECO:0000256" key="10">
    <source>
        <dbReference type="ARBA" id="ARBA00023180"/>
    </source>
</evidence>
<evidence type="ECO:0000256" key="9">
    <source>
        <dbReference type="ARBA" id="ARBA00023170"/>
    </source>
</evidence>
<dbReference type="Pfam" id="PF01094">
    <property type="entry name" value="ANF_receptor"/>
    <property type="match status" value="1"/>
</dbReference>
<evidence type="ECO:0000313" key="19">
    <source>
        <dbReference type="EMBL" id="KAK3100996.1"/>
    </source>
</evidence>
<keyword evidence="8" id="KW-0472">Membrane</keyword>
<keyword evidence="7" id="KW-0342">GTP-binding</keyword>
<dbReference type="InterPro" id="IPR001245">
    <property type="entry name" value="Ser-Thr/Tyr_kinase_cat_dom"/>
</dbReference>
<dbReference type="PANTHER" id="PTHR11920:SF494">
    <property type="entry name" value="ATRIAL NATRIURETIC PEPTIDE RECEPTOR 2"/>
    <property type="match status" value="1"/>
</dbReference>
<dbReference type="GO" id="GO:0004383">
    <property type="term" value="F:guanylate cyclase activity"/>
    <property type="evidence" value="ECO:0007669"/>
    <property type="project" value="UniProtKB-EC"/>
</dbReference>
<comment type="similarity">
    <text evidence="13">Belongs to the adenylyl cyclase class-4/guanylyl cyclase family.</text>
</comment>
<dbReference type="EMBL" id="VSWD01000005">
    <property type="protein sequence ID" value="KAK3100996.1"/>
    <property type="molecule type" value="Genomic_DNA"/>
</dbReference>
<comment type="subcellular location">
    <subcellularLocation>
        <location evidence="1">Membrane</location>
        <topology evidence="1">Single-pass type I membrane protein</topology>
    </subcellularLocation>
</comment>
<evidence type="ECO:0000256" key="3">
    <source>
        <dbReference type="ARBA" id="ARBA00022692"/>
    </source>
</evidence>
<evidence type="ECO:0000256" key="5">
    <source>
        <dbReference type="ARBA" id="ARBA00022741"/>
    </source>
</evidence>
<dbReference type="Gene3D" id="3.30.70.1230">
    <property type="entry name" value="Nucleotide cyclase"/>
    <property type="match status" value="1"/>
</dbReference>
<feature type="compositionally biased region" description="Basic residues" evidence="16">
    <location>
        <begin position="783"/>
        <end position="793"/>
    </location>
</feature>
<dbReference type="SMART" id="SM00044">
    <property type="entry name" value="CYCc"/>
    <property type="match status" value="1"/>
</dbReference>
<dbReference type="GO" id="GO:0017046">
    <property type="term" value="F:peptide hormone binding"/>
    <property type="evidence" value="ECO:0007669"/>
    <property type="project" value="TreeGrafter"/>
</dbReference>
<dbReference type="PANTHER" id="PTHR11920">
    <property type="entry name" value="GUANYLYL CYCLASE"/>
    <property type="match status" value="1"/>
</dbReference>
<dbReference type="GO" id="GO:0035556">
    <property type="term" value="P:intracellular signal transduction"/>
    <property type="evidence" value="ECO:0007669"/>
    <property type="project" value="InterPro"/>
</dbReference>